<evidence type="ECO:0000313" key="2">
    <source>
        <dbReference type="RefSeq" id="XP_022157475.1"/>
    </source>
</evidence>
<gene>
    <name evidence="2" type="primary">LOC111024167</name>
</gene>
<dbReference type="AlphaFoldDB" id="A0A6J1DT77"/>
<protein>
    <submittedName>
        <fullName evidence="2">Uncharacterized protein LOC111024167</fullName>
    </submittedName>
</protein>
<dbReference type="OrthoDB" id="1715131at2759"/>
<dbReference type="Proteomes" id="UP000504603">
    <property type="component" value="Unplaced"/>
</dbReference>
<accession>A0A6J1DT77</accession>
<sequence length="149" mass="16918">MTDMESLKYFLGLEISSTVNGLFVHQSKYTKDVLHRFGMTSAKSCSTPLALVSSTDSRILCSTDDSRNYRALTGALHYLTFSRLDIAFAISKPFQFMHSPHEAHLVAAKRHGILFRKSTSDPLRLLAYWDSDWAGDSLDWRSTSRYVVF</sequence>
<dbReference type="GeneID" id="111024167"/>
<keyword evidence="1" id="KW-1185">Reference proteome</keyword>
<dbReference type="RefSeq" id="XP_022157475.1">
    <property type="nucleotide sequence ID" value="XM_022301783.1"/>
</dbReference>
<proteinExistence type="predicted"/>
<reference evidence="2" key="1">
    <citation type="submission" date="2025-08" db="UniProtKB">
        <authorList>
            <consortium name="RefSeq"/>
        </authorList>
    </citation>
    <scope>IDENTIFICATION</scope>
    <source>
        <strain evidence="2">OHB3-1</strain>
    </source>
</reference>
<evidence type="ECO:0000313" key="1">
    <source>
        <dbReference type="Proteomes" id="UP000504603"/>
    </source>
</evidence>
<dbReference type="KEGG" id="mcha:111024167"/>
<dbReference type="PANTHER" id="PTHR11439:SF467">
    <property type="entry name" value="INTEGRASE CATALYTIC DOMAIN-CONTAINING PROTEIN"/>
    <property type="match status" value="1"/>
</dbReference>
<organism evidence="1 2">
    <name type="scientific">Momordica charantia</name>
    <name type="common">Bitter gourd</name>
    <name type="synonym">Balsam pear</name>
    <dbReference type="NCBI Taxonomy" id="3673"/>
    <lineage>
        <taxon>Eukaryota</taxon>
        <taxon>Viridiplantae</taxon>
        <taxon>Streptophyta</taxon>
        <taxon>Embryophyta</taxon>
        <taxon>Tracheophyta</taxon>
        <taxon>Spermatophyta</taxon>
        <taxon>Magnoliopsida</taxon>
        <taxon>eudicotyledons</taxon>
        <taxon>Gunneridae</taxon>
        <taxon>Pentapetalae</taxon>
        <taxon>rosids</taxon>
        <taxon>fabids</taxon>
        <taxon>Cucurbitales</taxon>
        <taxon>Cucurbitaceae</taxon>
        <taxon>Momordiceae</taxon>
        <taxon>Momordica</taxon>
    </lineage>
</organism>
<dbReference type="PANTHER" id="PTHR11439">
    <property type="entry name" value="GAG-POL-RELATED RETROTRANSPOSON"/>
    <property type="match status" value="1"/>
</dbReference>
<name>A0A6J1DT77_MOMCH</name>